<dbReference type="SUPFAM" id="SSF51905">
    <property type="entry name" value="FAD/NAD(P)-binding domain"/>
    <property type="match status" value="2"/>
</dbReference>
<dbReference type="InterPro" id="IPR017584">
    <property type="entry name" value="Pyridine_nucleo_diS_OxRdtase_N"/>
</dbReference>
<dbReference type="InterPro" id="IPR016188">
    <property type="entry name" value="PurM-like_N"/>
</dbReference>
<dbReference type="AlphaFoldDB" id="A0A0A0HF87"/>
<dbReference type="InterPro" id="IPR004536">
    <property type="entry name" value="SPS/SelD"/>
</dbReference>
<dbReference type="GO" id="GO:0005737">
    <property type="term" value="C:cytoplasm"/>
    <property type="evidence" value="ECO:0007669"/>
    <property type="project" value="TreeGrafter"/>
</dbReference>
<dbReference type="NCBIfam" id="TIGR00476">
    <property type="entry name" value="selD"/>
    <property type="match status" value="1"/>
</dbReference>
<dbReference type="PANTHER" id="PTHR10256:SF0">
    <property type="entry name" value="INACTIVE SELENIDE, WATER DIKINASE-LIKE PROTEIN-RELATED"/>
    <property type="match status" value="1"/>
</dbReference>
<keyword evidence="5" id="KW-0711">Selenium</keyword>
<dbReference type="GO" id="GO:0004756">
    <property type="term" value="F:selenide, water dikinase activity"/>
    <property type="evidence" value="ECO:0007669"/>
    <property type="project" value="UniProtKB-EC"/>
</dbReference>
<dbReference type="HOGENOM" id="CLU_019558_0_0_5"/>
<name>A0A0A0HF87_9RHOB</name>
<dbReference type="NCBIfam" id="TIGR03169">
    <property type="entry name" value="Nterm_to_SelD"/>
    <property type="match status" value="1"/>
</dbReference>
<dbReference type="OrthoDB" id="9767928at2"/>
<dbReference type="STRING" id="215743.ROSMUCSMR3_00016"/>
<evidence type="ECO:0000256" key="2">
    <source>
        <dbReference type="ARBA" id="ARBA00022741"/>
    </source>
</evidence>
<dbReference type="InterPro" id="IPR039648">
    <property type="entry name" value="DHPH_N"/>
</dbReference>
<feature type="domain" description="PurM-like C-terminal" evidence="8">
    <location>
        <begin position="553"/>
        <end position="718"/>
    </location>
</feature>
<keyword evidence="4" id="KW-0067">ATP-binding</keyword>
<dbReference type="PANTHER" id="PTHR10256">
    <property type="entry name" value="SELENIDE, WATER DIKINASE"/>
    <property type="match status" value="1"/>
</dbReference>
<dbReference type="GO" id="GO:0005524">
    <property type="term" value="F:ATP binding"/>
    <property type="evidence" value="ECO:0007669"/>
    <property type="project" value="UniProtKB-KW"/>
</dbReference>
<dbReference type="EC" id="2.7.9.3" evidence="9"/>
<comment type="caution">
    <text evidence="9">The sequence shown here is derived from an EMBL/GenBank/DDBJ whole genome shotgun (WGS) entry which is preliminary data.</text>
</comment>
<dbReference type="eggNOG" id="COG0709">
    <property type="taxonomic scope" value="Bacteria"/>
</dbReference>
<dbReference type="CDD" id="cd02195">
    <property type="entry name" value="SelD"/>
    <property type="match status" value="1"/>
</dbReference>
<dbReference type="EMBL" id="AONH01000018">
    <property type="protein sequence ID" value="KGM86382.1"/>
    <property type="molecule type" value="Genomic_DNA"/>
</dbReference>
<dbReference type="InterPro" id="IPR036676">
    <property type="entry name" value="PurM-like_C_sf"/>
</dbReference>
<feature type="domain" description="PurM-like N-terminal" evidence="7">
    <location>
        <begin position="431"/>
        <end position="539"/>
    </location>
</feature>
<dbReference type="Pfam" id="PF02769">
    <property type="entry name" value="AIRS_C"/>
    <property type="match status" value="1"/>
</dbReference>
<dbReference type="PATRIC" id="fig|1288298.3.peg.3666"/>
<dbReference type="eggNOG" id="COG1252">
    <property type="taxonomic scope" value="Bacteria"/>
</dbReference>
<dbReference type="Proteomes" id="UP000030021">
    <property type="component" value="Unassembled WGS sequence"/>
</dbReference>
<accession>A0A0A0HF87</accession>
<gene>
    <name evidence="9" type="ORF">rosmuc_03655</name>
</gene>
<evidence type="ECO:0000256" key="5">
    <source>
        <dbReference type="ARBA" id="ARBA00023266"/>
    </source>
</evidence>
<feature type="domain" description="Pyridine nucleotide-disulphide oxidoreductase N-terminal" evidence="6">
    <location>
        <begin position="157"/>
        <end position="230"/>
    </location>
</feature>
<dbReference type="Pfam" id="PF00070">
    <property type="entry name" value="Pyr_redox"/>
    <property type="match status" value="1"/>
</dbReference>
<organism evidence="9 10">
    <name type="scientific">Roseovarius mucosus DSM 17069</name>
    <dbReference type="NCBI Taxonomy" id="1288298"/>
    <lineage>
        <taxon>Bacteria</taxon>
        <taxon>Pseudomonadati</taxon>
        <taxon>Pseudomonadota</taxon>
        <taxon>Alphaproteobacteria</taxon>
        <taxon>Rhodobacterales</taxon>
        <taxon>Roseobacteraceae</taxon>
        <taxon>Roseovarius</taxon>
    </lineage>
</organism>
<sequence>MMPASVPLTRDLVLIGGGHAHALVLRMWGMDPLPGARLTVIDPNPVAPYTGMLPGLVAGHYRREELEIDLVRLARFAGARLIVGAVTGIDAGAGRVTVAGRGEIGFDVASVDVGIHSGMPRVPGFSEHGVAAKPLGPFAGAWEGYLGRVAQGATPQAAVIGGGIAGIELAMAMAYRLKGVAGQAEVTLIERAGEIAPGAPVIRPRLIRACAAAGVRIVTGVEVAEVTAAGVVLGNDTKIAAGFVAGAAGARAHGWLAETGLPVTEDGFLRVGADLRVEGQEAIFAAGDCAHLTHAPRPKAGVYAVRAAPVLRDNLRAVLSGGKTRVFHPQRDYLKLISLGEKSALAEKLGMAFGGPMLWRLKDRIDRKFMLQFGDLPAMAAAEPPRLRALGGLGQEPLCGGCGAKVAPGVLSAVLAQERHPARADIMTGPGDDAAVIRVGGVQQVLTTDHLRGFTEDLGVMARIAALHALGDVWAMGAKPQAALVSVTLPRMAEALQARTMAEIMAQAGDALRAAGAEIVGGHSTMGAEASIGFTVTGILEREAITVAGARGGDALILTRPVGSGVLLAAEMRGQADGRDIAALLAALQVPQGDAAEILGDAHAMTDVTGFGLAGHLMAICRASGVAAEVDLAAVPVYDGAEALAEAGVRSTIWAANVAAAPVEGGTGARLALLHDPQTAGGMLAAVDGGEAEALVARLRAVGHEAAVIGRVVAGSVGIRVKG</sequence>
<protein>
    <submittedName>
        <fullName evidence="9">Selenophosphate synthase</fullName>
        <ecNumber evidence="9">2.7.9.3</ecNumber>
    </submittedName>
</protein>
<evidence type="ECO:0000259" key="6">
    <source>
        <dbReference type="Pfam" id="PF00070"/>
    </source>
</evidence>
<dbReference type="SUPFAM" id="SSF56042">
    <property type="entry name" value="PurM C-terminal domain-like"/>
    <property type="match status" value="1"/>
</dbReference>
<dbReference type="Gene3D" id="3.30.1330.10">
    <property type="entry name" value="PurM-like, N-terminal domain"/>
    <property type="match status" value="1"/>
</dbReference>
<evidence type="ECO:0000313" key="9">
    <source>
        <dbReference type="EMBL" id="KGM86382.1"/>
    </source>
</evidence>
<evidence type="ECO:0000313" key="10">
    <source>
        <dbReference type="Proteomes" id="UP000030021"/>
    </source>
</evidence>
<dbReference type="Gene3D" id="3.90.650.10">
    <property type="entry name" value="PurM-like C-terminal domain"/>
    <property type="match status" value="1"/>
</dbReference>
<dbReference type="Gene3D" id="3.50.50.100">
    <property type="match status" value="1"/>
</dbReference>
<evidence type="ECO:0000256" key="1">
    <source>
        <dbReference type="ARBA" id="ARBA00022679"/>
    </source>
</evidence>
<keyword evidence="2" id="KW-0547">Nucleotide-binding</keyword>
<dbReference type="SUPFAM" id="SSF55326">
    <property type="entry name" value="PurM N-terminal domain-like"/>
    <property type="match status" value="1"/>
</dbReference>
<keyword evidence="3" id="KW-0418">Kinase</keyword>
<proteinExistence type="predicted"/>
<evidence type="ECO:0000259" key="8">
    <source>
        <dbReference type="Pfam" id="PF02769"/>
    </source>
</evidence>
<dbReference type="InterPro" id="IPR036921">
    <property type="entry name" value="PurM-like_N_sf"/>
</dbReference>
<evidence type="ECO:0000259" key="7">
    <source>
        <dbReference type="Pfam" id="PF00586"/>
    </source>
</evidence>
<dbReference type="InterPro" id="IPR036188">
    <property type="entry name" value="FAD/NAD-bd_sf"/>
</dbReference>
<dbReference type="GO" id="GO:0016260">
    <property type="term" value="P:selenocysteine biosynthetic process"/>
    <property type="evidence" value="ECO:0007669"/>
    <property type="project" value="TreeGrafter"/>
</dbReference>
<keyword evidence="1 9" id="KW-0808">Transferase</keyword>
<evidence type="ECO:0000256" key="4">
    <source>
        <dbReference type="ARBA" id="ARBA00022840"/>
    </source>
</evidence>
<dbReference type="InterPro" id="IPR010918">
    <property type="entry name" value="PurM-like_C_dom"/>
</dbReference>
<dbReference type="RefSeq" id="WP_037274815.1">
    <property type="nucleotide sequence ID" value="NZ_KN293983.1"/>
</dbReference>
<reference evidence="9 10" key="1">
    <citation type="submission" date="2013-01" db="EMBL/GenBank/DDBJ databases">
        <authorList>
            <person name="Fiebig A."/>
            <person name="Goeker M."/>
            <person name="Klenk H.-P.P."/>
        </authorList>
    </citation>
    <scope>NUCLEOTIDE SEQUENCE [LARGE SCALE GENOMIC DNA]</scope>
    <source>
        <strain evidence="9 10">DSM 17069</strain>
    </source>
</reference>
<evidence type="ECO:0000256" key="3">
    <source>
        <dbReference type="ARBA" id="ARBA00022777"/>
    </source>
</evidence>
<dbReference type="Pfam" id="PF00586">
    <property type="entry name" value="AIRS"/>
    <property type="match status" value="1"/>
</dbReference>